<reference evidence="6 7" key="1">
    <citation type="submission" date="2020-01" db="EMBL/GenBank/DDBJ databases">
        <authorList>
            <person name="Gulvik C.A."/>
            <person name="Batra D.G."/>
        </authorList>
    </citation>
    <scope>NUCLEOTIDE SEQUENCE [LARGE SCALE GENOMIC DNA]</scope>
    <source>
        <strain evidence="6 7">W9323</strain>
    </source>
</reference>
<dbReference type="EMBL" id="CP048104">
    <property type="protein sequence ID" value="QKG85244.1"/>
    <property type="molecule type" value="Genomic_DNA"/>
</dbReference>
<dbReference type="RefSeq" id="WP_173223716.1">
    <property type="nucleotide sequence ID" value="NZ_CP048104.1"/>
</dbReference>
<evidence type="ECO:0000313" key="7">
    <source>
        <dbReference type="Proteomes" id="UP000503088"/>
    </source>
</evidence>
<dbReference type="PANTHER" id="PTHR30126">
    <property type="entry name" value="HTH-TYPE TRANSCRIPTIONAL REGULATOR"/>
    <property type="match status" value="1"/>
</dbReference>
<sequence length="301" mass="34068">MDRSLQVFLTVAKTLNFSRAAEELHLTQPGVSLHIQSLEKHYKTKLLDRTNKYVRLTPAGEILFQQGQEIMNQYARTKRLIDDLTQSAQGHLAIGASFTFGEYILPGIISGFWERYPNITPAITIENTRDIGERVVQGELDVGIVEGELHHGDLVIHPIATDELVLILPVDHRLAGQKEINLAEVSNEHWILREKGSGTRSAADQMFKHHGLTPGSVMEFGSNQVIKESVETGLGISIISRWAIQKELTLGAFSQLRIREYPIMRHFYSLTHASSFHTKAMDLFLIYLRKLLHTDLPQRDL</sequence>
<evidence type="ECO:0000313" key="6">
    <source>
        <dbReference type="EMBL" id="QKG85244.1"/>
    </source>
</evidence>
<organism evidence="6 7">
    <name type="scientific">Kroppenstedtia pulmonis</name>
    <dbReference type="NCBI Taxonomy" id="1380685"/>
    <lineage>
        <taxon>Bacteria</taxon>
        <taxon>Bacillati</taxon>
        <taxon>Bacillota</taxon>
        <taxon>Bacilli</taxon>
        <taxon>Bacillales</taxon>
        <taxon>Thermoactinomycetaceae</taxon>
        <taxon>Kroppenstedtia</taxon>
    </lineage>
</organism>
<dbReference type="PANTHER" id="PTHR30126:SF39">
    <property type="entry name" value="HTH-TYPE TRANSCRIPTIONAL REGULATOR CYSL"/>
    <property type="match status" value="1"/>
</dbReference>
<evidence type="ECO:0000259" key="5">
    <source>
        <dbReference type="PROSITE" id="PS50931"/>
    </source>
</evidence>
<evidence type="ECO:0000256" key="1">
    <source>
        <dbReference type="ARBA" id="ARBA00009437"/>
    </source>
</evidence>
<dbReference type="Proteomes" id="UP000503088">
    <property type="component" value="Chromosome"/>
</dbReference>
<dbReference type="Pfam" id="PF00126">
    <property type="entry name" value="HTH_1"/>
    <property type="match status" value="1"/>
</dbReference>
<keyword evidence="3" id="KW-0238">DNA-binding</keyword>
<comment type="similarity">
    <text evidence="1">Belongs to the LysR transcriptional regulatory family.</text>
</comment>
<evidence type="ECO:0000256" key="3">
    <source>
        <dbReference type="ARBA" id="ARBA00023125"/>
    </source>
</evidence>
<dbReference type="KEGG" id="kpul:GXN76_12675"/>
<keyword evidence="2" id="KW-0805">Transcription regulation</keyword>
<gene>
    <name evidence="6" type="ORF">GXN76_12675</name>
</gene>
<dbReference type="FunFam" id="1.10.10.10:FF:000001">
    <property type="entry name" value="LysR family transcriptional regulator"/>
    <property type="match status" value="1"/>
</dbReference>
<dbReference type="InterPro" id="IPR036390">
    <property type="entry name" value="WH_DNA-bd_sf"/>
</dbReference>
<evidence type="ECO:0000256" key="2">
    <source>
        <dbReference type="ARBA" id="ARBA00023015"/>
    </source>
</evidence>
<dbReference type="GO" id="GO:0003700">
    <property type="term" value="F:DNA-binding transcription factor activity"/>
    <property type="evidence" value="ECO:0007669"/>
    <property type="project" value="InterPro"/>
</dbReference>
<name>A0A7D3XJM2_9BACL</name>
<dbReference type="Gene3D" id="1.10.10.10">
    <property type="entry name" value="Winged helix-like DNA-binding domain superfamily/Winged helix DNA-binding domain"/>
    <property type="match status" value="1"/>
</dbReference>
<proteinExistence type="inferred from homology"/>
<dbReference type="AlphaFoldDB" id="A0A7D3XJM2"/>
<keyword evidence="7" id="KW-1185">Reference proteome</keyword>
<dbReference type="PROSITE" id="PS50931">
    <property type="entry name" value="HTH_LYSR"/>
    <property type="match status" value="1"/>
</dbReference>
<dbReference type="InterPro" id="IPR036388">
    <property type="entry name" value="WH-like_DNA-bd_sf"/>
</dbReference>
<protein>
    <submittedName>
        <fullName evidence="6">LysR family transcriptional regulator</fullName>
    </submittedName>
</protein>
<keyword evidence="4" id="KW-0804">Transcription</keyword>
<dbReference type="InterPro" id="IPR000847">
    <property type="entry name" value="LysR_HTH_N"/>
</dbReference>
<dbReference type="CDD" id="cd08420">
    <property type="entry name" value="PBP2_CysL_like"/>
    <property type="match status" value="1"/>
</dbReference>
<dbReference type="GO" id="GO:0000976">
    <property type="term" value="F:transcription cis-regulatory region binding"/>
    <property type="evidence" value="ECO:0007669"/>
    <property type="project" value="TreeGrafter"/>
</dbReference>
<dbReference type="SUPFAM" id="SSF46785">
    <property type="entry name" value="Winged helix' DNA-binding domain"/>
    <property type="match status" value="1"/>
</dbReference>
<dbReference type="Pfam" id="PF03466">
    <property type="entry name" value="LysR_substrate"/>
    <property type="match status" value="1"/>
</dbReference>
<dbReference type="Gene3D" id="3.40.190.290">
    <property type="match status" value="1"/>
</dbReference>
<dbReference type="SUPFAM" id="SSF53850">
    <property type="entry name" value="Periplasmic binding protein-like II"/>
    <property type="match status" value="1"/>
</dbReference>
<accession>A0A7D3XJM2</accession>
<feature type="domain" description="HTH lysR-type" evidence="5">
    <location>
        <begin position="1"/>
        <end position="57"/>
    </location>
</feature>
<dbReference type="PRINTS" id="PR00039">
    <property type="entry name" value="HTHLYSR"/>
</dbReference>
<dbReference type="InterPro" id="IPR005119">
    <property type="entry name" value="LysR_subst-bd"/>
</dbReference>
<evidence type="ECO:0000256" key="4">
    <source>
        <dbReference type="ARBA" id="ARBA00023163"/>
    </source>
</evidence>